<dbReference type="NCBIfam" id="NF033788">
    <property type="entry name" value="HTH_metalloreg"/>
    <property type="match status" value="1"/>
</dbReference>
<dbReference type="InterPro" id="IPR011991">
    <property type="entry name" value="ArsR-like_HTH"/>
</dbReference>
<dbReference type="Proteomes" id="UP000713880">
    <property type="component" value="Unassembled WGS sequence"/>
</dbReference>
<protein>
    <submittedName>
        <fullName evidence="5">Winged helix-turn-helix transcriptional regulator</fullName>
    </submittedName>
</protein>
<evidence type="ECO:0000259" key="4">
    <source>
        <dbReference type="PROSITE" id="PS50987"/>
    </source>
</evidence>
<dbReference type="RefSeq" id="WP_204908538.1">
    <property type="nucleotide sequence ID" value="NZ_JACJLV010000012.1"/>
</dbReference>
<dbReference type="GO" id="GO:0003677">
    <property type="term" value="F:DNA binding"/>
    <property type="evidence" value="ECO:0007669"/>
    <property type="project" value="UniProtKB-KW"/>
</dbReference>
<dbReference type="PRINTS" id="PR00778">
    <property type="entry name" value="HTHARSR"/>
</dbReference>
<dbReference type="Pfam" id="PF01022">
    <property type="entry name" value="HTH_5"/>
    <property type="match status" value="1"/>
</dbReference>
<dbReference type="InterPro" id="IPR051081">
    <property type="entry name" value="HTH_MetalResp_TranReg"/>
</dbReference>
<dbReference type="PROSITE" id="PS50987">
    <property type="entry name" value="HTH_ARSR_2"/>
    <property type="match status" value="1"/>
</dbReference>
<dbReference type="PANTHER" id="PTHR33154:SF25">
    <property type="entry name" value="LMO0101 PROTEIN"/>
    <property type="match status" value="1"/>
</dbReference>
<evidence type="ECO:0000256" key="1">
    <source>
        <dbReference type="ARBA" id="ARBA00023015"/>
    </source>
</evidence>
<sequence>MILDQWKSEGMDVTISYLPVWELCYSMHVLSEPDHHLYRRKWSKRVEEEFPDLVKRIRDYSEVTCQWTLFIDVPVWSEMRQMEIPEFFAFLRKKEIFWWNQAAETLGKKLTILERRDILGIFQDYYEQIFRREEMILRAYLVRVLEREREFCIEHGVWEWCKTIHERMRVEETQVRYLKNRDFVYQKKDIRRIYLTASTFLEPHLWLYQHDTELEVVKSIRVEQPEDYHLPEQTVLVFKALGDRSRLNIVRLLFRGVKTTQELAAKLGLSEAAVSKHLKILSEAKLVKKKASGHYMEYTLNMEVVDFIPYTFYEMLTRF</sequence>
<dbReference type="AlphaFoldDB" id="A0A938X157"/>
<dbReference type="EMBL" id="JACJLV010000012">
    <property type="protein sequence ID" value="MBM6826492.1"/>
    <property type="molecule type" value="Genomic_DNA"/>
</dbReference>
<evidence type="ECO:0000313" key="6">
    <source>
        <dbReference type="Proteomes" id="UP000713880"/>
    </source>
</evidence>
<gene>
    <name evidence="5" type="ORF">H6A13_05130</name>
</gene>
<dbReference type="PANTHER" id="PTHR33154">
    <property type="entry name" value="TRANSCRIPTIONAL REGULATOR, ARSR FAMILY"/>
    <property type="match status" value="1"/>
</dbReference>
<comment type="caution">
    <text evidence="5">The sequence shown here is derived from an EMBL/GenBank/DDBJ whole genome shotgun (WGS) entry which is preliminary data.</text>
</comment>
<organism evidence="5 6">
    <name type="scientific">Mordavella massiliensis</name>
    <dbReference type="NCBI Taxonomy" id="1871024"/>
    <lineage>
        <taxon>Bacteria</taxon>
        <taxon>Bacillati</taxon>
        <taxon>Bacillota</taxon>
        <taxon>Clostridia</taxon>
        <taxon>Eubacteriales</taxon>
        <taxon>Clostridiaceae</taxon>
        <taxon>Mordavella</taxon>
    </lineage>
</organism>
<dbReference type="CDD" id="cd00090">
    <property type="entry name" value="HTH_ARSR"/>
    <property type="match status" value="1"/>
</dbReference>
<keyword evidence="2" id="KW-0238">DNA-binding</keyword>
<dbReference type="SMART" id="SM00418">
    <property type="entry name" value="HTH_ARSR"/>
    <property type="match status" value="1"/>
</dbReference>
<name>A0A938X157_9CLOT</name>
<dbReference type="InterPro" id="IPR036388">
    <property type="entry name" value="WH-like_DNA-bd_sf"/>
</dbReference>
<dbReference type="GO" id="GO:0003700">
    <property type="term" value="F:DNA-binding transcription factor activity"/>
    <property type="evidence" value="ECO:0007669"/>
    <property type="project" value="InterPro"/>
</dbReference>
<keyword evidence="6" id="KW-1185">Reference proteome</keyword>
<keyword evidence="3" id="KW-0804">Transcription</keyword>
<feature type="domain" description="HTH arsR-type" evidence="4">
    <location>
        <begin position="226"/>
        <end position="319"/>
    </location>
</feature>
<dbReference type="SUPFAM" id="SSF46785">
    <property type="entry name" value="Winged helix' DNA-binding domain"/>
    <property type="match status" value="1"/>
</dbReference>
<dbReference type="InterPro" id="IPR036390">
    <property type="entry name" value="WH_DNA-bd_sf"/>
</dbReference>
<reference evidence="5" key="2">
    <citation type="journal article" date="2021" name="Sci. Rep.">
        <title>The distribution of antibiotic resistance genes in chicken gut microbiota commensals.</title>
        <authorList>
            <person name="Juricova H."/>
            <person name="Matiasovicova J."/>
            <person name="Kubasova T."/>
            <person name="Cejkova D."/>
            <person name="Rychlik I."/>
        </authorList>
    </citation>
    <scope>NUCLEOTIDE SEQUENCE</scope>
    <source>
        <strain evidence="5">An420c</strain>
    </source>
</reference>
<evidence type="ECO:0000313" key="5">
    <source>
        <dbReference type="EMBL" id="MBM6826492.1"/>
    </source>
</evidence>
<proteinExistence type="predicted"/>
<dbReference type="Gene3D" id="1.10.10.10">
    <property type="entry name" value="Winged helix-like DNA-binding domain superfamily/Winged helix DNA-binding domain"/>
    <property type="match status" value="1"/>
</dbReference>
<reference evidence="5" key="1">
    <citation type="submission" date="2020-08" db="EMBL/GenBank/DDBJ databases">
        <authorList>
            <person name="Cejkova D."/>
            <person name="Kubasova T."/>
            <person name="Jahodarova E."/>
            <person name="Rychlik I."/>
        </authorList>
    </citation>
    <scope>NUCLEOTIDE SEQUENCE</scope>
    <source>
        <strain evidence="5">An420c</strain>
    </source>
</reference>
<evidence type="ECO:0000256" key="3">
    <source>
        <dbReference type="ARBA" id="ARBA00023163"/>
    </source>
</evidence>
<evidence type="ECO:0000256" key="2">
    <source>
        <dbReference type="ARBA" id="ARBA00023125"/>
    </source>
</evidence>
<keyword evidence="1" id="KW-0805">Transcription regulation</keyword>
<accession>A0A938X157</accession>
<dbReference type="InterPro" id="IPR001845">
    <property type="entry name" value="HTH_ArsR_DNA-bd_dom"/>
</dbReference>